<keyword evidence="3" id="KW-1185">Reference proteome</keyword>
<dbReference type="CDD" id="cd10440">
    <property type="entry name" value="GIY-YIG_COG3680"/>
    <property type="match status" value="1"/>
</dbReference>
<dbReference type="AlphaFoldDB" id="A0A9J6ZSN8"/>
<reference evidence="2" key="2">
    <citation type="submission" date="2022-06" db="EMBL/GenBank/DDBJ databases">
        <title>Xiashengella guii gen. nov. sp. nov., a bacterium isolated form anaerobic digestion tank.</title>
        <authorList>
            <person name="Huang H."/>
        </authorList>
    </citation>
    <scope>NUCLEOTIDE SEQUENCE</scope>
    <source>
        <strain evidence="2">Ai-910</strain>
    </source>
</reference>
<dbReference type="Pfam" id="PF22945">
    <property type="entry name" value="LEM-3_GIY-YIG"/>
    <property type="match status" value="1"/>
</dbReference>
<dbReference type="InterPro" id="IPR035901">
    <property type="entry name" value="GIY-YIG_endonuc_sf"/>
</dbReference>
<proteinExistence type="predicted"/>
<dbReference type="KEGG" id="alkq:M9189_06270"/>
<sequence length="146" mass="16603">MFDEKSRQALKYYVYMLLDPSDNKPFYVGKGIDNRVFNHLACALIDTDTSNTKYDKIREIVKNGQTVKHIIVRHGLSESEAFQIEASLIDTLTYCGLLLSNIVNGHNSIEKGLMTSEEIVRLYNAQPLSKMGSDCVLINKQNLQTW</sequence>
<dbReference type="EMBL" id="CP098400">
    <property type="protein sequence ID" value="URW80956.1"/>
    <property type="molecule type" value="Genomic_DNA"/>
</dbReference>
<dbReference type="PROSITE" id="PS50164">
    <property type="entry name" value="GIY_YIG"/>
    <property type="match status" value="1"/>
</dbReference>
<feature type="domain" description="GIY-YIG" evidence="1">
    <location>
        <begin position="10"/>
        <end position="102"/>
    </location>
</feature>
<evidence type="ECO:0000313" key="3">
    <source>
        <dbReference type="Proteomes" id="UP001056426"/>
    </source>
</evidence>
<dbReference type="InterPro" id="IPR000305">
    <property type="entry name" value="GIY-YIG_endonuc"/>
</dbReference>
<accession>A0A9J6ZSN8</accession>
<dbReference type="SUPFAM" id="SSF82771">
    <property type="entry name" value="GIY-YIG endonuclease"/>
    <property type="match status" value="1"/>
</dbReference>
<dbReference type="RefSeq" id="WP_250725457.1">
    <property type="nucleotide sequence ID" value="NZ_CP098400.1"/>
</dbReference>
<protein>
    <submittedName>
        <fullName evidence="2">GIY-YIG nuclease family protein</fullName>
    </submittedName>
</protein>
<reference evidence="2" key="1">
    <citation type="submission" date="2022-05" db="EMBL/GenBank/DDBJ databases">
        <authorList>
            <person name="Sun X."/>
        </authorList>
    </citation>
    <scope>NUCLEOTIDE SEQUENCE</scope>
    <source>
        <strain evidence="2">Ai-910</strain>
    </source>
</reference>
<name>A0A9J6ZSN8_9BACT</name>
<evidence type="ECO:0000259" key="1">
    <source>
        <dbReference type="PROSITE" id="PS50164"/>
    </source>
</evidence>
<evidence type="ECO:0000313" key="2">
    <source>
        <dbReference type="EMBL" id="URW80956.1"/>
    </source>
</evidence>
<dbReference type="Proteomes" id="UP001056426">
    <property type="component" value="Chromosome"/>
</dbReference>
<organism evidence="2 3">
    <name type="scientific">Xiashengella succiniciproducens</name>
    <dbReference type="NCBI Taxonomy" id="2949635"/>
    <lineage>
        <taxon>Bacteria</taxon>
        <taxon>Pseudomonadati</taxon>
        <taxon>Bacteroidota</taxon>
        <taxon>Bacteroidia</taxon>
        <taxon>Marinilabiliales</taxon>
        <taxon>Marinilabiliaceae</taxon>
        <taxon>Xiashengella</taxon>
    </lineage>
</organism>
<dbReference type="SMART" id="SM00465">
    <property type="entry name" value="GIYc"/>
    <property type="match status" value="1"/>
</dbReference>
<gene>
    <name evidence="2" type="ORF">M9189_06270</name>
</gene>